<dbReference type="AlphaFoldDB" id="A0ABD2CBP7"/>
<sequence length="277" mass="33412">MPLCQSDIAMRYPISLLRCRPREEFLEYQIRIYIKEEEDEENVEKEKEEENLVSSRNSTLKDQSRLWALERAFQEILQATETDSRKKRNGRKPKTLSKVESACEVEIFSATRIKHSCDHFAPLSRPPKEKTIERERWVEFILNAIPGLLVPTRFNNVKIASAIREHWRMTKGFRLSAPSWTISRTIWSIRTTRWQARQKNASKRIDESKKEKEESRHFVRKQEGQRKGTSSFLVQVRRKRKRRRKRRRRRRRRRKKTEDKKTRARSIRGLVAWPIDR</sequence>
<evidence type="ECO:0000313" key="2">
    <source>
        <dbReference type="EMBL" id="KAL2742491.1"/>
    </source>
</evidence>
<evidence type="ECO:0000313" key="3">
    <source>
        <dbReference type="Proteomes" id="UP001607303"/>
    </source>
</evidence>
<feature type="compositionally biased region" description="Basic residues" evidence="1">
    <location>
        <begin position="236"/>
        <end position="255"/>
    </location>
</feature>
<reference evidence="2 3" key="1">
    <citation type="journal article" date="2024" name="Ann. Entomol. Soc. Am.">
        <title>Genomic analyses of the southern and eastern yellowjacket wasps (Hymenoptera: Vespidae) reveal evolutionary signatures of social life.</title>
        <authorList>
            <person name="Catto M.A."/>
            <person name="Caine P.B."/>
            <person name="Orr S.E."/>
            <person name="Hunt B.G."/>
            <person name="Goodisman M.A.D."/>
        </authorList>
    </citation>
    <scope>NUCLEOTIDE SEQUENCE [LARGE SCALE GENOMIC DNA]</scope>
    <source>
        <strain evidence="2">232</strain>
        <tissue evidence="2">Head and thorax</tissue>
    </source>
</reference>
<keyword evidence="3" id="KW-1185">Reference proteome</keyword>
<comment type="caution">
    <text evidence="2">The sequence shown here is derived from an EMBL/GenBank/DDBJ whole genome shotgun (WGS) entry which is preliminary data.</text>
</comment>
<gene>
    <name evidence="2" type="ORF">V1477_010120</name>
</gene>
<feature type="region of interest" description="Disordered" evidence="1">
    <location>
        <begin position="198"/>
        <end position="277"/>
    </location>
</feature>
<proteinExistence type="predicted"/>
<feature type="compositionally biased region" description="Basic and acidic residues" evidence="1">
    <location>
        <begin position="203"/>
        <end position="226"/>
    </location>
</feature>
<dbReference type="Proteomes" id="UP001607303">
    <property type="component" value="Unassembled WGS sequence"/>
</dbReference>
<dbReference type="EMBL" id="JAYRBN010000058">
    <property type="protein sequence ID" value="KAL2742491.1"/>
    <property type="molecule type" value="Genomic_DNA"/>
</dbReference>
<name>A0ABD2CBP7_VESMC</name>
<protein>
    <submittedName>
        <fullName evidence="2">Uncharacterized protein</fullName>
    </submittedName>
</protein>
<accession>A0ABD2CBP7</accession>
<organism evidence="2 3">
    <name type="scientific">Vespula maculifrons</name>
    <name type="common">Eastern yellow jacket</name>
    <name type="synonym">Wasp</name>
    <dbReference type="NCBI Taxonomy" id="7453"/>
    <lineage>
        <taxon>Eukaryota</taxon>
        <taxon>Metazoa</taxon>
        <taxon>Ecdysozoa</taxon>
        <taxon>Arthropoda</taxon>
        <taxon>Hexapoda</taxon>
        <taxon>Insecta</taxon>
        <taxon>Pterygota</taxon>
        <taxon>Neoptera</taxon>
        <taxon>Endopterygota</taxon>
        <taxon>Hymenoptera</taxon>
        <taxon>Apocrita</taxon>
        <taxon>Aculeata</taxon>
        <taxon>Vespoidea</taxon>
        <taxon>Vespidae</taxon>
        <taxon>Vespinae</taxon>
        <taxon>Vespula</taxon>
    </lineage>
</organism>
<evidence type="ECO:0000256" key="1">
    <source>
        <dbReference type="SAM" id="MobiDB-lite"/>
    </source>
</evidence>